<protein>
    <submittedName>
        <fullName evidence="1">Uncharacterized protein</fullName>
    </submittedName>
</protein>
<organism evidence="1 2">
    <name type="scientific">Protopolystoma xenopodis</name>
    <dbReference type="NCBI Taxonomy" id="117903"/>
    <lineage>
        <taxon>Eukaryota</taxon>
        <taxon>Metazoa</taxon>
        <taxon>Spiralia</taxon>
        <taxon>Lophotrochozoa</taxon>
        <taxon>Platyhelminthes</taxon>
        <taxon>Monogenea</taxon>
        <taxon>Polyopisthocotylea</taxon>
        <taxon>Polystomatidea</taxon>
        <taxon>Polystomatidae</taxon>
        <taxon>Protopolystoma</taxon>
    </lineage>
</organism>
<proteinExistence type="predicted"/>
<reference evidence="1" key="1">
    <citation type="submission" date="2018-11" db="EMBL/GenBank/DDBJ databases">
        <authorList>
            <consortium name="Pathogen Informatics"/>
        </authorList>
    </citation>
    <scope>NUCLEOTIDE SEQUENCE</scope>
</reference>
<gene>
    <name evidence="1" type="ORF">PXEA_LOCUS27367</name>
</gene>
<name>A0A448XCX9_9PLAT</name>
<accession>A0A448XCX9</accession>
<comment type="caution">
    <text evidence="1">The sequence shown here is derived from an EMBL/GenBank/DDBJ whole genome shotgun (WGS) entry which is preliminary data.</text>
</comment>
<dbReference type="Proteomes" id="UP000784294">
    <property type="component" value="Unassembled WGS sequence"/>
</dbReference>
<keyword evidence="2" id="KW-1185">Reference proteome</keyword>
<evidence type="ECO:0000313" key="1">
    <source>
        <dbReference type="EMBL" id="VEL33927.1"/>
    </source>
</evidence>
<evidence type="ECO:0000313" key="2">
    <source>
        <dbReference type="Proteomes" id="UP000784294"/>
    </source>
</evidence>
<dbReference type="AlphaFoldDB" id="A0A448XCX9"/>
<dbReference type="EMBL" id="CAAALY010246674">
    <property type="protein sequence ID" value="VEL33927.1"/>
    <property type="molecule type" value="Genomic_DNA"/>
</dbReference>
<sequence length="49" mass="5649">MKDESFGIEEDCLENGVSQSTVGQDESAVVFWWNRPSNLFTQHFHSKCK</sequence>